<dbReference type="InParanoid" id="Q01SK2"/>
<dbReference type="HOGENOM" id="CLU_1015266_0_0_0"/>
<feature type="signal peptide" evidence="1">
    <location>
        <begin position="1"/>
        <end position="16"/>
    </location>
</feature>
<feature type="chain" id="PRO_5004162570" description="Ig-like domain-containing protein" evidence="1">
    <location>
        <begin position="17"/>
        <end position="274"/>
    </location>
</feature>
<gene>
    <name evidence="2" type="ordered locus">Acid_6444</name>
</gene>
<name>Q01SK2_SOLUE</name>
<dbReference type="EMBL" id="CP000473">
    <property type="protein sequence ID" value="ABJ87368.1"/>
    <property type="molecule type" value="Genomic_DNA"/>
</dbReference>
<proteinExistence type="predicted"/>
<dbReference type="eggNOG" id="ENOG5033ZNH">
    <property type="taxonomic scope" value="Bacteria"/>
</dbReference>
<dbReference type="KEGG" id="sus:Acid_6444"/>
<dbReference type="OrthoDB" id="128537at2"/>
<accession>Q01SK2</accession>
<evidence type="ECO:0008006" key="3">
    <source>
        <dbReference type="Google" id="ProtNLM"/>
    </source>
</evidence>
<keyword evidence="1" id="KW-0732">Signal</keyword>
<evidence type="ECO:0000313" key="2">
    <source>
        <dbReference type="EMBL" id="ABJ87368.1"/>
    </source>
</evidence>
<protein>
    <recommendedName>
        <fullName evidence="3">Ig-like domain-containing protein</fullName>
    </recommendedName>
</protein>
<organism evidence="2">
    <name type="scientific">Solibacter usitatus (strain Ellin6076)</name>
    <dbReference type="NCBI Taxonomy" id="234267"/>
    <lineage>
        <taxon>Bacteria</taxon>
        <taxon>Pseudomonadati</taxon>
        <taxon>Acidobacteriota</taxon>
        <taxon>Terriglobia</taxon>
        <taxon>Bryobacterales</taxon>
        <taxon>Solibacteraceae</taxon>
        <taxon>Candidatus Solibacter</taxon>
    </lineage>
</organism>
<sequence precursor="true">MRPVLLLFAISAVTFAAPLEVVRPIIAQSDGGAPMPPGFEHVAGETLFFSCRIAGYTKTPEEKVHVAYSVQAFDPQGVPLTEIYKNELVTDVTPQDKEWMPKISTEVQVPPLVASGTYKLVIKAEDLIGHTNAEFAVPFQIRGKTVEPSDTLTVRNFQFFRGEEDSQPLAKPVYKGGDAVWAKFDITGFKFGKGNHIDVSYVTSVISPSGKVLWTQEPAAVEQSESFYPKRYVAAAMGINLLPNTKPGEFTIAVTIKDAVGNQTFETKQTFTVE</sequence>
<dbReference type="AlphaFoldDB" id="Q01SK2"/>
<evidence type="ECO:0000256" key="1">
    <source>
        <dbReference type="SAM" id="SignalP"/>
    </source>
</evidence>
<reference evidence="2" key="1">
    <citation type="submission" date="2006-10" db="EMBL/GenBank/DDBJ databases">
        <title>Complete sequence of Solibacter usitatus Ellin6076.</title>
        <authorList>
            <consortium name="US DOE Joint Genome Institute"/>
            <person name="Copeland A."/>
            <person name="Lucas S."/>
            <person name="Lapidus A."/>
            <person name="Barry K."/>
            <person name="Detter J.C."/>
            <person name="Glavina del Rio T."/>
            <person name="Hammon N."/>
            <person name="Israni S."/>
            <person name="Dalin E."/>
            <person name="Tice H."/>
            <person name="Pitluck S."/>
            <person name="Thompson L.S."/>
            <person name="Brettin T."/>
            <person name="Bruce D."/>
            <person name="Han C."/>
            <person name="Tapia R."/>
            <person name="Gilna P."/>
            <person name="Schmutz J."/>
            <person name="Larimer F."/>
            <person name="Land M."/>
            <person name="Hauser L."/>
            <person name="Kyrpides N."/>
            <person name="Mikhailova N."/>
            <person name="Janssen P.H."/>
            <person name="Kuske C.R."/>
            <person name="Richardson P."/>
        </authorList>
    </citation>
    <scope>NUCLEOTIDE SEQUENCE</scope>
    <source>
        <strain evidence="2">Ellin6076</strain>
    </source>
</reference>